<reference evidence="2 3" key="1">
    <citation type="submission" date="2019-01" db="EMBL/GenBank/DDBJ databases">
        <authorList>
            <person name="Ferrante I. M."/>
        </authorList>
    </citation>
    <scope>NUCLEOTIDE SEQUENCE [LARGE SCALE GENOMIC DNA]</scope>
    <source>
        <strain evidence="2 3">B856</strain>
    </source>
</reference>
<sequence length="714" mass="80846">MNEILNDVYAHVEMRDDCPSTEESDISTFLEYARDVIAENNRSYDSASFLEFENLLQECAANHFLDSNGDGINDSMTSESTYSGYMNDGSESGSRYKKTPLLKDDIMSDNAYNRMKGIIARKRTASNRATRIEEIDAVTITSNHDVSSFSSRNQSESDVTDSEDVITELMVSKMNRLSSYRQRCDSDSSDSIADNTAVRQIRQRRARRRSNKKKLRGESLSGNDPKFLDDERFSAILESPTRKDQALSFLSRRAPDLYDSVVAHLDRACDDGTTFRENDFANHPSEEQSLQRNLDMISIESSTRAKLEIDTTNTILPSLVKKGIVYYDLPKIERALDRIVQKIDVTKTKQKMLNQLVERFEMERGERNLGQKGMASLHKLRARKKATLQAKFLRYAREQKYQHQHSFELQSSSTGTDYSSEPTTLGASDSEAIVRLVQHNPLTQPPVSAAPVLTSSGETKRLKKLLEKRKRSISHSRKFREKKSPLESQFMEQCLNSYRLEETASISKSSPFYKISFNRPKGDANYEVLSPDSSLTNDISLTSDYFSSSVDDIRPRYNGEIQVQSSDDSAWSEMSFQSESNRFTVSSTAPLLEKGNRGHAGQKFQVRRPLSVQTKHSKTINDSFEDIVLRNTPKPGSKGCWILFGGGDSPTGVEDIFSLQEGKGIGDALAFVDDDEGDHVFADKDDSFLIKSFEEMEILPEYHPVFFSPNRFEI</sequence>
<name>A0A448YUT8_9STRA</name>
<feature type="compositionally biased region" description="Polar residues" evidence="1">
    <location>
        <begin position="189"/>
        <end position="198"/>
    </location>
</feature>
<feature type="compositionally biased region" description="Polar residues" evidence="1">
    <location>
        <begin position="407"/>
        <end position="425"/>
    </location>
</feature>
<evidence type="ECO:0000256" key="1">
    <source>
        <dbReference type="SAM" id="MobiDB-lite"/>
    </source>
</evidence>
<feature type="region of interest" description="Disordered" evidence="1">
    <location>
        <begin position="404"/>
        <end position="425"/>
    </location>
</feature>
<dbReference type="AlphaFoldDB" id="A0A448YUT8"/>
<dbReference type="EMBL" id="CAACVS010000002">
    <property type="protein sequence ID" value="VEU33567.1"/>
    <property type="molecule type" value="Genomic_DNA"/>
</dbReference>
<feature type="region of interest" description="Disordered" evidence="1">
    <location>
        <begin position="182"/>
        <end position="223"/>
    </location>
</feature>
<gene>
    <name evidence="2" type="ORF">PSNMU_V1.4_AUG-EV-PASAV3_0001110</name>
</gene>
<keyword evidence="3" id="KW-1185">Reference proteome</keyword>
<evidence type="ECO:0000313" key="2">
    <source>
        <dbReference type="EMBL" id="VEU33567.1"/>
    </source>
</evidence>
<dbReference type="OrthoDB" id="55210at2759"/>
<dbReference type="Proteomes" id="UP000291116">
    <property type="component" value="Unassembled WGS sequence"/>
</dbReference>
<accession>A0A448YUT8</accession>
<organism evidence="2 3">
    <name type="scientific">Pseudo-nitzschia multistriata</name>
    <dbReference type="NCBI Taxonomy" id="183589"/>
    <lineage>
        <taxon>Eukaryota</taxon>
        <taxon>Sar</taxon>
        <taxon>Stramenopiles</taxon>
        <taxon>Ochrophyta</taxon>
        <taxon>Bacillariophyta</taxon>
        <taxon>Bacillariophyceae</taxon>
        <taxon>Bacillariophycidae</taxon>
        <taxon>Bacillariales</taxon>
        <taxon>Bacillariaceae</taxon>
        <taxon>Pseudo-nitzschia</taxon>
    </lineage>
</organism>
<proteinExistence type="predicted"/>
<feature type="compositionally biased region" description="Polar residues" evidence="1">
    <location>
        <begin position="143"/>
        <end position="157"/>
    </location>
</feature>
<protein>
    <submittedName>
        <fullName evidence="2">Uncharacterized protein</fullName>
    </submittedName>
</protein>
<feature type="region of interest" description="Disordered" evidence="1">
    <location>
        <begin position="143"/>
        <end position="163"/>
    </location>
</feature>
<evidence type="ECO:0000313" key="3">
    <source>
        <dbReference type="Proteomes" id="UP000291116"/>
    </source>
</evidence>
<feature type="compositionally biased region" description="Basic residues" evidence="1">
    <location>
        <begin position="201"/>
        <end position="215"/>
    </location>
</feature>